<dbReference type="Proteomes" id="UP000635565">
    <property type="component" value="Unassembled WGS sequence"/>
</dbReference>
<proteinExistence type="predicted"/>
<feature type="compositionally biased region" description="Basic and acidic residues" evidence="1">
    <location>
        <begin position="12"/>
        <end position="24"/>
    </location>
</feature>
<name>A0ABQ3VGW1_9CHLR</name>
<protein>
    <submittedName>
        <fullName evidence="2">Uncharacterized protein</fullName>
    </submittedName>
</protein>
<dbReference type="EMBL" id="BNJJ01000009">
    <property type="protein sequence ID" value="GHO85412.1"/>
    <property type="molecule type" value="Genomic_DNA"/>
</dbReference>
<reference evidence="2 3" key="1">
    <citation type="journal article" date="2021" name="Int. J. Syst. Evol. Microbiol.">
        <title>Reticulibacter mediterranei gen. nov., sp. nov., within the new family Reticulibacteraceae fam. nov., and Ktedonospora formicarum gen. nov., sp. nov., Ktedonobacter robiniae sp. nov., Dictyobacter formicarum sp. nov. and Dictyobacter arantiisoli sp. nov., belonging to the class Ktedonobacteria.</title>
        <authorList>
            <person name="Yabe S."/>
            <person name="Zheng Y."/>
            <person name="Wang C.M."/>
            <person name="Sakai Y."/>
            <person name="Abe K."/>
            <person name="Yokota A."/>
            <person name="Donadio S."/>
            <person name="Cavaletti L."/>
            <person name="Monciardini P."/>
        </authorList>
    </citation>
    <scope>NUCLEOTIDE SEQUENCE [LARGE SCALE GENOMIC DNA]</scope>
    <source>
        <strain evidence="2 3">SOSP1-9</strain>
    </source>
</reference>
<organism evidence="2 3">
    <name type="scientific">Dictyobacter formicarum</name>
    <dbReference type="NCBI Taxonomy" id="2778368"/>
    <lineage>
        <taxon>Bacteria</taxon>
        <taxon>Bacillati</taxon>
        <taxon>Chloroflexota</taxon>
        <taxon>Ktedonobacteria</taxon>
        <taxon>Ktedonobacterales</taxon>
        <taxon>Dictyobacteraceae</taxon>
        <taxon>Dictyobacter</taxon>
    </lineage>
</organism>
<accession>A0ABQ3VGW1</accession>
<sequence>MLQQHTKRFERRRREPSGVEDTKRMLFKHAHSAIFAPDNKKGSDADAPVRKGLTQSW</sequence>
<comment type="caution">
    <text evidence="2">The sequence shown here is derived from an EMBL/GenBank/DDBJ whole genome shotgun (WGS) entry which is preliminary data.</text>
</comment>
<feature type="region of interest" description="Disordered" evidence="1">
    <location>
        <begin position="1"/>
        <end position="57"/>
    </location>
</feature>
<feature type="compositionally biased region" description="Basic and acidic residues" evidence="1">
    <location>
        <begin position="38"/>
        <end position="49"/>
    </location>
</feature>
<evidence type="ECO:0000256" key="1">
    <source>
        <dbReference type="SAM" id="MobiDB-lite"/>
    </source>
</evidence>
<gene>
    <name evidence="2" type="ORF">KSZ_34180</name>
</gene>
<evidence type="ECO:0000313" key="3">
    <source>
        <dbReference type="Proteomes" id="UP000635565"/>
    </source>
</evidence>
<evidence type="ECO:0000313" key="2">
    <source>
        <dbReference type="EMBL" id="GHO85412.1"/>
    </source>
</evidence>
<feature type="compositionally biased region" description="Basic residues" evidence="1">
    <location>
        <begin position="1"/>
        <end position="11"/>
    </location>
</feature>
<keyword evidence="3" id="KW-1185">Reference proteome</keyword>